<dbReference type="SUPFAM" id="SSF89562">
    <property type="entry name" value="RraA-like"/>
    <property type="match status" value="1"/>
</dbReference>
<organism evidence="2 3">
    <name type="scientific">Pseudomonas kuykendallii</name>
    <dbReference type="NCBI Taxonomy" id="1007099"/>
    <lineage>
        <taxon>Bacteria</taxon>
        <taxon>Pseudomonadati</taxon>
        <taxon>Pseudomonadota</taxon>
        <taxon>Gammaproteobacteria</taxon>
        <taxon>Pseudomonadales</taxon>
        <taxon>Pseudomonadaceae</taxon>
        <taxon>Pseudomonas</taxon>
    </lineage>
</organism>
<evidence type="ECO:0000256" key="1">
    <source>
        <dbReference type="PIRSR" id="PIRSR605493-1"/>
    </source>
</evidence>
<dbReference type="CDD" id="cd16841">
    <property type="entry name" value="RraA_family"/>
    <property type="match status" value="1"/>
</dbReference>
<reference evidence="3" key="1">
    <citation type="submission" date="2016-10" db="EMBL/GenBank/DDBJ databases">
        <authorList>
            <person name="Varghese N."/>
            <person name="Submissions S."/>
        </authorList>
    </citation>
    <scope>NUCLEOTIDE SEQUENCE [LARGE SCALE GENOMIC DNA]</scope>
    <source>
        <strain evidence="3">NRRL B-59562</strain>
    </source>
</reference>
<keyword evidence="3" id="KW-1185">Reference proteome</keyword>
<dbReference type="Pfam" id="PF02348">
    <property type="entry name" value="CTP_transf_3"/>
    <property type="match status" value="1"/>
</dbReference>
<dbReference type="Gene3D" id="3.90.550.10">
    <property type="entry name" value="Spore Coat Polysaccharide Biosynthesis Protein SpsA, Chain A"/>
    <property type="match status" value="1"/>
</dbReference>
<feature type="binding site" evidence="1">
    <location>
        <position position="332"/>
    </location>
    <ligand>
        <name>Mg(2+)</name>
        <dbReference type="ChEBI" id="CHEBI:18420"/>
    </ligand>
</feature>
<dbReference type="AlphaFoldDB" id="A0A1H3BSG3"/>
<accession>A0A1H3BSG3</accession>
<dbReference type="Gene3D" id="3.50.30.40">
    <property type="entry name" value="Ribonuclease E inhibitor RraA/RraA-like"/>
    <property type="match status" value="1"/>
</dbReference>
<proteinExistence type="predicted"/>
<dbReference type="InterPro" id="IPR029044">
    <property type="entry name" value="Nucleotide-diphossugar_trans"/>
</dbReference>
<dbReference type="InterPro" id="IPR005493">
    <property type="entry name" value="RraA/RraA-like"/>
</dbReference>
<dbReference type="CDD" id="cd02513">
    <property type="entry name" value="CMP-NeuAc_Synthase"/>
    <property type="match status" value="1"/>
</dbReference>
<dbReference type="Pfam" id="PF03737">
    <property type="entry name" value="RraA-like"/>
    <property type="match status" value="1"/>
</dbReference>
<dbReference type="PANTHER" id="PTHR21485">
    <property type="entry name" value="HAD SUPERFAMILY MEMBERS CMAS AND KDSC"/>
    <property type="match status" value="1"/>
</dbReference>
<keyword evidence="1" id="KW-0460">Magnesium</keyword>
<dbReference type="GO" id="GO:0046872">
    <property type="term" value="F:metal ion binding"/>
    <property type="evidence" value="ECO:0007669"/>
    <property type="project" value="UniProtKB-KW"/>
</dbReference>
<dbReference type="SUPFAM" id="SSF53448">
    <property type="entry name" value="Nucleotide-diphospho-sugar transferases"/>
    <property type="match status" value="1"/>
</dbReference>
<dbReference type="Proteomes" id="UP000243778">
    <property type="component" value="Unassembled WGS sequence"/>
</dbReference>
<keyword evidence="1" id="KW-0479">Metal-binding</keyword>
<evidence type="ECO:0000313" key="2">
    <source>
        <dbReference type="EMBL" id="SDX44304.1"/>
    </source>
</evidence>
<comment type="cofactor">
    <cofactor evidence="1">
        <name>Mg(2+)</name>
        <dbReference type="ChEBI" id="CHEBI:18420"/>
    </cofactor>
</comment>
<dbReference type="STRING" id="1007099.SAMN05216287_2936"/>
<protein>
    <submittedName>
        <fullName evidence="2">CMP-N-acetylneuraminic acid synthetase</fullName>
    </submittedName>
</protein>
<dbReference type="EMBL" id="FNNU01000004">
    <property type="protein sequence ID" value="SDX44304.1"/>
    <property type="molecule type" value="Genomic_DNA"/>
</dbReference>
<sequence length="431" mass="47624">MSGKVVAIMPAKGSSERIKNKNLAVLDGEHLFKRKLRQLLDCKEIDEVYLDTDSDELAALVDDLPVKFLKRPSELASNQTDGHELFAYECAQVEADIYIQTLCTAPFVDAECIGRALRQLRESGADSLIAIRKEKQYTWGEDGPHYGTGRIPNSVDLPPTYIEAMSLYMVKRGDAPITRRFTEKPTFFELSPEESLDVNWPADLQLAETVSAGKRAQENLAMQALKPFLSSAILSDITRQLGYDCTLPKELKPNMGRRVFGLAKTLQLDHCKPAESWEGIYDALGSYEFVRPGDVIVVNNPVPDSAYFGNLNAGLASRAGSVGAVINGLTRDVNAVRNLDFPVFSQGHYCSDIKYRGVVRSMNKPVLIGEVRVANGDYVFGDEDGIVVVPREKWAEVKAAVLQGIDKEWRVGRAVAMGLPAQEIFSSIGEF</sequence>
<dbReference type="GO" id="GO:0008781">
    <property type="term" value="F:N-acylneuraminate cytidylyltransferase activity"/>
    <property type="evidence" value="ECO:0007669"/>
    <property type="project" value="TreeGrafter"/>
</dbReference>
<dbReference type="InterPro" id="IPR050793">
    <property type="entry name" value="CMP-NeuNAc_synthase"/>
</dbReference>
<name>A0A1H3BSG3_9PSED</name>
<gene>
    <name evidence="2" type="ORF">SAMN05216287_2936</name>
</gene>
<dbReference type="RefSeq" id="WP_090229622.1">
    <property type="nucleotide sequence ID" value="NZ_FNNU01000004.1"/>
</dbReference>
<feature type="binding site" evidence="1">
    <location>
        <position position="331"/>
    </location>
    <ligand>
        <name>substrate</name>
    </ligand>
</feature>
<dbReference type="PANTHER" id="PTHR21485:SF6">
    <property type="entry name" value="N-ACYLNEURAMINATE CYTIDYLYLTRANSFERASE-RELATED"/>
    <property type="match status" value="1"/>
</dbReference>
<dbReference type="InterPro" id="IPR003329">
    <property type="entry name" value="Cytidylyl_trans"/>
</dbReference>
<evidence type="ECO:0000313" key="3">
    <source>
        <dbReference type="Proteomes" id="UP000243778"/>
    </source>
</evidence>
<dbReference type="InterPro" id="IPR036704">
    <property type="entry name" value="RraA/RraA-like_sf"/>
</dbReference>
<dbReference type="OrthoDB" id="8717144at2"/>